<accession>A0A0Q0JKW1</accession>
<sequence length="235" mass="24868">MTIALAHVQQAVELALAARNGGRVQPAFVCRAVTGLEACADILAGLDDVIRVQCVITDHAANGAAAVQGRGRAAEDFDALDDFRVDIVAAGLRIRPDEEAVRDFHAVDLSHDAVAVYAANVIAGRACALASTADRNTRLVAHQVTDGIDVVAIQLFTRMHADSTRHCHHFLSLTRGADGDLIESHHACGAFFEHHVVVAQVAIAQRAAGQQGVQRLGRAQVAAGTRGGDVLREIR</sequence>
<dbReference type="Proteomes" id="UP000050384">
    <property type="component" value="Unassembled WGS sequence"/>
</dbReference>
<organism evidence="1 2">
    <name type="scientific">Pseudomonas syringae pv. spinaceae</name>
    <dbReference type="NCBI Taxonomy" id="264459"/>
    <lineage>
        <taxon>Bacteria</taxon>
        <taxon>Pseudomonadati</taxon>
        <taxon>Pseudomonadota</taxon>
        <taxon>Gammaproteobacteria</taxon>
        <taxon>Pseudomonadales</taxon>
        <taxon>Pseudomonadaceae</taxon>
        <taxon>Pseudomonas</taxon>
        <taxon>Pseudomonas syringae</taxon>
    </lineage>
</organism>
<reference evidence="1 2" key="1">
    <citation type="submission" date="2015-09" db="EMBL/GenBank/DDBJ databases">
        <title>Genome announcement of multiple Pseudomonas syringae strains.</title>
        <authorList>
            <person name="Thakur S."/>
            <person name="Wang P.W."/>
            <person name="Gong Y."/>
            <person name="Weir B.S."/>
            <person name="Guttman D.S."/>
        </authorList>
    </citation>
    <scope>NUCLEOTIDE SEQUENCE [LARGE SCALE GENOMIC DNA]</scope>
    <source>
        <strain evidence="1 2">ICMP16929</strain>
    </source>
</reference>
<dbReference type="AlphaFoldDB" id="A0A0Q0JKW1"/>
<evidence type="ECO:0000313" key="1">
    <source>
        <dbReference type="EMBL" id="KPZ14892.1"/>
    </source>
</evidence>
<comment type="caution">
    <text evidence="1">The sequence shown here is derived from an EMBL/GenBank/DDBJ whole genome shotgun (WGS) entry which is preliminary data.</text>
</comment>
<dbReference type="EMBL" id="LJRI01000021">
    <property type="protein sequence ID" value="KPZ14892.1"/>
    <property type="molecule type" value="Genomic_DNA"/>
</dbReference>
<name>A0A0Q0JKW1_PSESX</name>
<gene>
    <name evidence="1" type="ORF">ALO94_200629</name>
</gene>
<protein>
    <submittedName>
        <fullName evidence="1">ABC transporter permease</fullName>
    </submittedName>
</protein>
<evidence type="ECO:0000313" key="2">
    <source>
        <dbReference type="Proteomes" id="UP000050384"/>
    </source>
</evidence>
<proteinExistence type="predicted"/>